<dbReference type="PANTHER" id="PTHR13580:SF9">
    <property type="entry name" value="AXIN1 UP-REGULATED 1, ISOFORM A"/>
    <property type="match status" value="1"/>
</dbReference>
<dbReference type="EMBL" id="CAXLJM020000061">
    <property type="protein sequence ID" value="CAL8119629.1"/>
    <property type="molecule type" value="Genomic_DNA"/>
</dbReference>
<evidence type="ECO:0000256" key="4">
    <source>
        <dbReference type="ARBA" id="ARBA00023015"/>
    </source>
</evidence>
<evidence type="ECO:0000256" key="5">
    <source>
        <dbReference type="ARBA" id="ARBA00023125"/>
    </source>
</evidence>
<keyword evidence="3" id="KW-0053">Apoptosis</keyword>
<keyword evidence="8" id="KW-0539">Nucleus</keyword>
<dbReference type="PRINTS" id="PR02031">
    <property type="entry name" value="CYSSERRICHNP"/>
</dbReference>
<sequence>MRQRQVLLREAGVDTIDPDETKECRMIRTSREVCGCICTSYCDPDSCSCAQDGITCLVDHDNFPCGCTAEGCGNQIGRLEHNPIRVRAHWTKTVTRIELENKHNGQMAGGSNLCQESPNNNNVFDNNTSFNESGAGNPFTSTLGASLQPVKKI</sequence>
<comment type="caution">
    <text evidence="10">The sequence shown here is derived from an EMBL/GenBank/DDBJ whole genome shotgun (WGS) entry which is preliminary data.</text>
</comment>
<evidence type="ECO:0000256" key="7">
    <source>
        <dbReference type="ARBA" id="ARBA00023163"/>
    </source>
</evidence>
<evidence type="ECO:0000256" key="8">
    <source>
        <dbReference type="ARBA" id="ARBA00023242"/>
    </source>
</evidence>
<protein>
    <recommendedName>
        <fullName evidence="9">Cysteine/serine-rich nuclear protein N-terminal domain-containing protein</fullName>
    </recommendedName>
</protein>
<dbReference type="Proteomes" id="UP001642540">
    <property type="component" value="Unassembled WGS sequence"/>
</dbReference>
<gene>
    <name evidence="10" type="ORF">ODALV1_LOCUS18643</name>
</gene>
<evidence type="ECO:0000313" key="10">
    <source>
        <dbReference type="EMBL" id="CAL8119629.1"/>
    </source>
</evidence>
<dbReference type="InterPro" id="IPR031972">
    <property type="entry name" value="CSRNP_N"/>
</dbReference>
<evidence type="ECO:0000313" key="11">
    <source>
        <dbReference type="Proteomes" id="UP001642540"/>
    </source>
</evidence>
<keyword evidence="7" id="KW-0804">Transcription</keyword>
<name>A0ABP1R4A8_9HEXA</name>
<keyword evidence="6" id="KW-0010">Activator</keyword>
<keyword evidence="11" id="KW-1185">Reference proteome</keyword>
<evidence type="ECO:0000259" key="9">
    <source>
        <dbReference type="Pfam" id="PF16019"/>
    </source>
</evidence>
<reference evidence="10 11" key="1">
    <citation type="submission" date="2024-08" db="EMBL/GenBank/DDBJ databases">
        <authorList>
            <person name="Cucini C."/>
            <person name="Frati F."/>
        </authorList>
    </citation>
    <scope>NUCLEOTIDE SEQUENCE [LARGE SCALE GENOMIC DNA]</scope>
</reference>
<feature type="domain" description="Cysteine/serine-rich nuclear protein N-terminal" evidence="9">
    <location>
        <begin position="2"/>
        <end position="101"/>
    </location>
</feature>
<comment type="subcellular location">
    <subcellularLocation>
        <location evidence="1">Nucleus</location>
    </subcellularLocation>
</comment>
<accession>A0ABP1R4A8</accession>
<evidence type="ECO:0000256" key="6">
    <source>
        <dbReference type="ARBA" id="ARBA00023159"/>
    </source>
</evidence>
<dbReference type="Pfam" id="PF16019">
    <property type="entry name" value="CSRNP_N"/>
    <property type="match status" value="1"/>
</dbReference>
<dbReference type="PANTHER" id="PTHR13580">
    <property type="entry name" value="TGF-BETA INDUCED APOPTOSIS PROTEIN"/>
    <property type="match status" value="1"/>
</dbReference>
<evidence type="ECO:0000256" key="2">
    <source>
        <dbReference type="ARBA" id="ARBA00008548"/>
    </source>
</evidence>
<organism evidence="10 11">
    <name type="scientific">Orchesella dallaii</name>
    <dbReference type="NCBI Taxonomy" id="48710"/>
    <lineage>
        <taxon>Eukaryota</taxon>
        <taxon>Metazoa</taxon>
        <taxon>Ecdysozoa</taxon>
        <taxon>Arthropoda</taxon>
        <taxon>Hexapoda</taxon>
        <taxon>Collembola</taxon>
        <taxon>Entomobryomorpha</taxon>
        <taxon>Entomobryoidea</taxon>
        <taxon>Orchesellidae</taxon>
        <taxon>Orchesellinae</taxon>
        <taxon>Orchesella</taxon>
    </lineage>
</organism>
<evidence type="ECO:0000256" key="1">
    <source>
        <dbReference type="ARBA" id="ARBA00004123"/>
    </source>
</evidence>
<evidence type="ECO:0000256" key="3">
    <source>
        <dbReference type="ARBA" id="ARBA00022703"/>
    </source>
</evidence>
<comment type="similarity">
    <text evidence="2">Belongs to the AXUD1 family.</text>
</comment>
<dbReference type="InterPro" id="IPR023260">
    <property type="entry name" value="Cys/Ser-rich_nuc_prot"/>
</dbReference>
<keyword evidence="4" id="KW-0805">Transcription regulation</keyword>
<keyword evidence="5" id="KW-0238">DNA-binding</keyword>
<proteinExistence type="inferred from homology"/>